<dbReference type="InterPro" id="IPR015803">
    <property type="entry name" value="Cys-tRNA-ligase"/>
</dbReference>
<gene>
    <name evidence="14" type="ORF">V8G54_006877</name>
</gene>
<feature type="domain" description="Cysteinyl-tRNA ligase anticodon binding" evidence="13">
    <location>
        <begin position="573"/>
        <end position="611"/>
    </location>
</feature>
<dbReference type="EC" id="6.1.1.16" evidence="3"/>
<dbReference type="InterPro" id="IPR032678">
    <property type="entry name" value="tRNA-synt_1_cat_dom"/>
</dbReference>
<evidence type="ECO:0000256" key="3">
    <source>
        <dbReference type="ARBA" id="ARBA00012832"/>
    </source>
</evidence>
<dbReference type="InterPro" id="IPR009080">
    <property type="entry name" value="tRNAsynth_Ia_anticodon-bd"/>
</dbReference>
<dbReference type="Gene3D" id="3.40.50.620">
    <property type="entry name" value="HUPs"/>
    <property type="match status" value="1"/>
</dbReference>
<dbReference type="GO" id="GO:0005737">
    <property type="term" value="C:cytoplasm"/>
    <property type="evidence" value="ECO:0007669"/>
    <property type="project" value="TreeGrafter"/>
</dbReference>
<dbReference type="EMBL" id="CP144699">
    <property type="protein sequence ID" value="WVZ19555.1"/>
    <property type="molecule type" value="Genomic_DNA"/>
</dbReference>
<evidence type="ECO:0000256" key="11">
    <source>
        <dbReference type="ARBA" id="ARBA00031499"/>
    </source>
</evidence>
<dbReference type="NCBIfam" id="TIGR00435">
    <property type="entry name" value="cysS"/>
    <property type="match status" value="1"/>
</dbReference>
<keyword evidence="10" id="KW-0030">Aminoacyl-tRNA synthetase</keyword>
<dbReference type="Proteomes" id="UP001374535">
    <property type="component" value="Chromosome 2"/>
</dbReference>
<accession>A0AAQ3P2A3</accession>
<evidence type="ECO:0000256" key="5">
    <source>
        <dbReference type="ARBA" id="ARBA00022723"/>
    </source>
</evidence>
<dbReference type="GO" id="GO:0046872">
    <property type="term" value="F:metal ion binding"/>
    <property type="evidence" value="ECO:0007669"/>
    <property type="project" value="UniProtKB-KW"/>
</dbReference>
<evidence type="ECO:0000256" key="9">
    <source>
        <dbReference type="ARBA" id="ARBA00022917"/>
    </source>
</evidence>
<evidence type="ECO:0000256" key="6">
    <source>
        <dbReference type="ARBA" id="ARBA00022741"/>
    </source>
</evidence>
<dbReference type="HAMAP" id="MF_00041">
    <property type="entry name" value="Cys_tRNA_synth"/>
    <property type="match status" value="1"/>
</dbReference>
<evidence type="ECO:0000256" key="2">
    <source>
        <dbReference type="ARBA" id="ARBA00005594"/>
    </source>
</evidence>
<dbReference type="FunFam" id="3.40.50.620:FF:000009">
    <property type="entry name" value="Cysteine--tRNA ligase"/>
    <property type="match status" value="1"/>
</dbReference>
<evidence type="ECO:0000256" key="10">
    <source>
        <dbReference type="ARBA" id="ARBA00023146"/>
    </source>
</evidence>
<dbReference type="Pfam" id="PF23493">
    <property type="entry name" value="CysS_C"/>
    <property type="match status" value="1"/>
</dbReference>
<dbReference type="PANTHER" id="PTHR10890:SF25">
    <property type="entry name" value="CYSTEINE--TRNA LIGASE, CHLOROPLASTIC_MITOCHONDRIAL"/>
    <property type="match status" value="1"/>
</dbReference>
<comment type="similarity">
    <text evidence="2">Belongs to the class-I aminoacyl-tRNA synthetase family.</text>
</comment>
<keyword evidence="6" id="KW-0547">Nucleotide-binding</keyword>
<dbReference type="SUPFAM" id="SSF47323">
    <property type="entry name" value="Anticodon-binding domain of a subclass of class I aminoacyl-tRNA synthetases"/>
    <property type="match status" value="1"/>
</dbReference>
<dbReference type="GO" id="GO:0004817">
    <property type="term" value="F:cysteine-tRNA ligase activity"/>
    <property type="evidence" value="ECO:0007669"/>
    <property type="project" value="UniProtKB-EC"/>
</dbReference>
<proteinExistence type="inferred from homology"/>
<evidence type="ECO:0000259" key="13">
    <source>
        <dbReference type="Pfam" id="PF23493"/>
    </source>
</evidence>
<keyword evidence="5" id="KW-0479">Metal-binding</keyword>
<dbReference type="PANTHER" id="PTHR10890">
    <property type="entry name" value="CYSTEINYL-TRNA SYNTHETASE"/>
    <property type="match status" value="1"/>
</dbReference>
<keyword evidence="4" id="KW-0436">Ligase</keyword>
<dbReference type="AlphaFoldDB" id="A0AAQ3P2A3"/>
<comment type="cofactor">
    <cofactor evidence="1">
        <name>Zn(2+)</name>
        <dbReference type="ChEBI" id="CHEBI:29105"/>
    </cofactor>
</comment>
<keyword evidence="8" id="KW-0067">ATP-binding</keyword>
<evidence type="ECO:0000259" key="12">
    <source>
        <dbReference type="Pfam" id="PF01406"/>
    </source>
</evidence>
<dbReference type="InterPro" id="IPR024909">
    <property type="entry name" value="Cys-tRNA/MSH_ligase"/>
</dbReference>
<dbReference type="PRINTS" id="PR00983">
    <property type="entry name" value="TRNASYNTHCYS"/>
</dbReference>
<feature type="non-terminal residue" evidence="14">
    <location>
        <position position="1"/>
    </location>
</feature>
<dbReference type="SUPFAM" id="SSF52374">
    <property type="entry name" value="Nucleotidylyl transferase"/>
    <property type="match status" value="1"/>
</dbReference>
<dbReference type="Pfam" id="PF01406">
    <property type="entry name" value="tRNA-synt_1e"/>
    <property type="match status" value="1"/>
</dbReference>
<dbReference type="CDD" id="cd00672">
    <property type="entry name" value="CysRS_core"/>
    <property type="match status" value="1"/>
</dbReference>
<evidence type="ECO:0000256" key="4">
    <source>
        <dbReference type="ARBA" id="ARBA00022598"/>
    </source>
</evidence>
<feature type="domain" description="tRNA synthetases class I catalytic" evidence="12">
    <location>
        <begin position="93"/>
        <end position="388"/>
    </location>
</feature>
<evidence type="ECO:0000256" key="8">
    <source>
        <dbReference type="ARBA" id="ARBA00022840"/>
    </source>
</evidence>
<name>A0AAQ3P2A3_VIGMU</name>
<evidence type="ECO:0000313" key="14">
    <source>
        <dbReference type="EMBL" id="WVZ19555.1"/>
    </source>
</evidence>
<keyword evidence="9" id="KW-0648">Protein biosynthesis</keyword>
<dbReference type="InterPro" id="IPR014729">
    <property type="entry name" value="Rossmann-like_a/b/a_fold"/>
</dbReference>
<reference evidence="14 15" key="1">
    <citation type="journal article" date="2023" name="Life. Sci Alliance">
        <title>Evolutionary insights into 3D genome organization and epigenetic landscape of Vigna mungo.</title>
        <authorList>
            <person name="Junaid A."/>
            <person name="Singh B."/>
            <person name="Bhatia S."/>
        </authorList>
    </citation>
    <scope>NUCLEOTIDE SEQUENCE [LARGE SCALE GENOMIC DNA]</scope>
    <source>
        <strain evidence="14">Urdbean</strain>
    </source>
</reference>
<keyword evidence="7" id="KW-0862">Zinc</keyword>
<dbReference type="GO" id="GO:0005524">
    <property type="term" value="F:ATP binding"/>
    <property type="evidence" value="ECO:0007669"/>
    <property type="project" value="UniProtKB-KW"/>
</dbReference>
<dbReference type="Gene3D" id="1.20.120.1910">
    <property type="entry name" value="Cysteine-tRNA ligase, C-terminal anti-codon recognition domain"/>
    <property type="match status" value="1"/>
</dbReference>
<sequence length="622" mass="70564">RETKREAAKMGTVSLLKCYRPLFSTLFPRSPPSTLHAAIFRRKNLRSFCACSSPPLTAEKDCGKSGAEGFTLKNSAPEVWLHNTMSKTKQLFKPKVEFKVGMYVCGVTAYDLSHIGHARVYINFDLLYRYFKHLGFEVCYVRNFTDVDDKIIARAKELGEDPISLSRHYCEEFCRDMITLNCLPPTVEPKVSEHMPQIIDMIEKILNNGYAYIVDGDVYFNVEKFPEYGKLSSRDLEDNRAGERVAVDLRKKNPADFALWKSSKPGEPFWESPWGPGRPGWHIECSAMSAAYLGYSFDIHGGGIDLVFPHHENEIAQSCAACKKSDISVWMHNGFVTIDSVKMSKSLGNFFTIRQVIDIYHPLALRYFLMSAHYRSPVNYSNIQLESASDRIFYIYETLHECKSFLKQHDQTTRKDSIPPDTLNIIDKFHDVFLTSMSDDLHTPVVLAGMSDPLKSINDLLHTRKGKKQQFRIESLTALEKSIGDVLTVLGLMPASYYECLNGDFYGHSFVVTPALLAIGFNIEINPTINNTSTQSETAITMDCYKFSVLQQLKEKALKRANLTEEKVLEKIEERAAARIEKDYAKSDAIRKDLAILGITLMDSPDGTTWRPTIPLPLQELL</sequence>
<evidence type="ECO:0000256" key="1">
    <source>
        <dbReference type="ARBA" id="ARBA00001947"/>
    </source>
</evidence>
<organism evidence="14 15">
    <name type="scientific">Vigna mungo</name>
    <name type="common">Black gram</name>
    <name type="synonym">Phaseolus mungo</name>
    <dbReference type="NCBI Taxonomy" id="3915"/>
    <lineage>
        <taxon>Eukaryota</taxon>
        <taxon>Viridiplantae</taxon>
        <taxon>Streptophyta</taxon>
        <taxon>Embryophyta</taxon>
        <taxon>Tracheophyta</taxon>
        <taxon>Spermatophyta</taxon>
        <taxon>Magnoliopsida</taxon>
        <taxon>eudicotyledons</taxon>
        <taxon>Gunneridae</taxon>
        <taxon>Pentapetalae</taxon>
        <taxon>rosids</taxon>
        <taxon>fabids</taxon>
        <taxon>Fabales</taxon>
        <taxon>Fabaceae</taxon>
        <taxon>Papilionoideae</taxon>
        <taxon>50 kb inversion clade</taxon>
        <taxon>NPAAA clade</taxon>
        <taxon>indigoferoid/millettioid clade</taxon>
        <taxon>Phaseoleae</taxon>
        <taxon>Vigna</taxon>
    </lineage>
</organism>
<evidence type="ECO:0000256" key="7">
    <source>
        <dbReference type="ARBA" id="ARBA00022833"/>
    </source>
</evidence>
<dbReference type="InterPro" id="IPR056411">
    <property type="entry name" value="CysS_C"/>
</dbReference>
<protein>
    <recommendedName>
        <fullName evidence="3">cysteine--tRNA ligase</fullName>
        <ecNumber evidence="3">6.1.1.16</ecNumber>
    </recommendedName>
    <alternativeName>
        <fullName evidence="11">Cysteinyl-tRNA synthetase</fullName>
    </alternativeName>
</protein>
<keyword evidence="15" id="KW-1185">Reference proteome</keyword>
<dbReference type="GO" id="GO:0006423">
    <property type="term" value="P:cysteinyl-tRNA aminoacylation"/>
    <property type="evidence" value="ECO:0007669"/>
    <property type="project" value="InterPro"/>
</dbReference>
<evidence type="ECO:0000313" key="15">
    <source>
        <dbReference type="Proteomes" id="UP001374535"/>
    </source>
</evidence>